<dbReference type="HOGENOM" id="CLU_2600881_0_0_10"/>
<accession>I0KBL2</accession>
<proteinExistence type="predicted"/>
<dbReference type="RefSeq" id="WP_015332614.1">
    <property type="nucleotide sequence ID" value="NC_020054.1"/>
</dbReference>
<organism evidence="1 2">
    <name type="scientific">Fibrella aestuarina BUZ 2</name>
    <dbReference type="NCBI Taxonomy" id="1166018"/>
    <lineage>
        <taxon>Bacteria</taxon>
        <taxon>Pseudomonadati</taxon>
        <taxon>Bacteroidota</taxon>
        <taxon>Cytophagia</taxon>
        <taxon>Cytophagales</taxon>
        <taxon>Spirosomataceae</taxon>
        <taxon>Fibrella</taxon>
    </lineage>
</organism>
<gene>
    <name evidence="1" type="ORF">FAES_3508</name>
</gene>
<dbReference type="eggNOG" id="ENOG50344WW">
    <property type="taxonomic scope" value="Bacteria"/>
</dbReference>
<dbReference type="STRING" id="1166018.FAES_3508"/>
<dbReference type="OrthoDB" id="965074at2"/>
<evidence type="ECO:0000313" key="2">
    <source>
        <dbReference type="Proteomes" id="UP000011058"/>
    </source>
</evidence>
<keyword evidence="2" id="KW-1185">Reference proteome</keyword>
<dbReference type="Proteomes" id="UP000011058">
    <property type="component" value="Chromosome"/>
</dbReference>
<evidence type="ECO:0000313" key="1">
    <source>
        <dbReference type="EMBL" id="CCH01515.1"/>
    </source>
</evidence>
<reference evidence="1 2" key="1">
    <citation type="journal article" date="2012" name="J. Bacteriol.">
        <title>Genome Sequence of Fibrella aestuarina BUZ 2T, a Filamentous Marine Bacterium.</title>
        <authorList>
            <person name="Filippini M."/>
            <person name="Qi W."/>
            <person name="Blom J."/>
            <person name="Goesmann A."/>
            <person name="Smits T.H."/>
            <person name="Bagheri H.C."/>
        </authorList>
    </citation>
    <scope>NUCLEOTIDE SEQUENCE [LARGE SCALE GENOMIC DNA]</scope>
    <source>
        <strain evidence="2">BUZ 2T</strain>
    </source>
</reference>
<dbReference type="PATRIC" id="fig|1166018.3.peg.5285"/>
<sequence length="79" mass="8110">MKTLELAQLGLEELSTADMMTNQGGGDTTSIGNIGSIIAADFLDVSGNSLFNGDTALFSGNSTNTSTSLSTLLSFVTSR</sequence>
<protein>
    <submittedName>
        <fullName evidence="1">Uncharacterized protein</fullName>
    </submittedName>
</protein>
<dbReference type="KEGG" id="fae:FAES_3508"/>
<dbReference type="AlphaFoldDB" id="I0KBL2"/>
<name>I0KBL2_9BACT</name>
<dbReference type="EMBL" id="HE796683">
    <property type="protein sequence ID" value="CCH01515.1"/>
    <property type="molecule type" value="Genomic_DNA"/>
</dbReference>